<sequence>AEHSDIIIDQMHQVSEDEVVELSLAAAVGLGYASEVESELHADREDAWRTWLRKVHEWRRQLDK</sequence>
<evidence type="ECO:0000313" key="2">
    <source>
        <dbReference type="Proteomes" id="UP001189429"/>
    </source>
</evidence>
<organism evidence="1 2">
    <name type="scientific">Prorocentrum cordatum</name>
    <dbReference type="NCBI Taxonomy" id="2364126"/>
    <lineage>
        <taxon>Eukaryota</taxon>
        <taxon>Sar</taxon>
        <taxon>Alveolata</taxon>
        <taxon>Dinophyceae</taxon>
        <taxon>Prorocentrales</taxon>
        <taxon>Prorocentraceae</taxon>
        <taxon>Prorocentrum</taxon>
    </lineage>
</organism>
<feature type="non-terminal residue" evidence="1">
    <location>
        <position position="1"/>
    </location>
</feature>
<keyword evidence="2" id="KW-1185">Reference proteome</keyword>
<proteinExistence type="predicted"/>
<dbReference type="EMBL" id="CAUYUJ010006185">
    <property type="protein sequence ID" value="CAK0816427.1"/>
    <property type="molecule type" value="Genomic_DNA"/>
</dbReference>
<evidence type="ECO:0000313" key="1">
    <source>
        <dbReference type="EMBL" id="CAK0816427.1"/>
    </source>
</evidence>
<name>A0ABN9REM0_9DINO</name>
<accession>A0ABN9REM0</accession>
<gene>
    <name evidence="1" type="ORF">PCOR1329_LOCUS19383</name>
</gene>
<reference evidence="1" key="1">
    <citation type="submission" date="2023-10" db="EMBL/GenBank/DDBJ databases">
        <authorList>
            <person name="Chen Y."/>
            <person name="Shah S."/>
            <person name="Dougan E. K."/>
            <person name="Thang M."/>
            <person name="Chan C."/>
        </authorList>
    </citation>
    <scope>NUCLEOTIDE SEQUENCE [LARGE SCALE GENOMIC DNA]</scope>
</reference>
<dbReference type="Proteomes" id="UP001189429">
    <property type="component" value="Unassembled WGS sequence"/>
</dbReference>
<protein>
    <submittedName>
        <fullName evidence="1">Uncharacterized protein</fullName>
    </submittedName>
</protein>
<comment type="caution">
    <text evidence="1">The sequence shown here is derived from an EMBL/GenBank/DDBJ whole genome shotgun (WGS) entry which is preliminary data.</text>
</comment>